<proteinExistence type="predicted"/>
<dbReference type="Gene3D" id="1.10.287.130">
    <property type="match status" value="1"/>
</dbReference>
<accession>A0A2P8DDL5</accession>
<dbReference type="InterPro" id="IPR013656">
    <property type="entry name" value="PAS_4"/>
</dbReference>
<dbReference type="Gene3D" id="3.40.50.2300">
    <property type="match status" value="1"/>
</dbReference>
<organism evidence="10 11">
    <name type="scientific">Taibaiella chishuiensis</name>
    <dbReference type="NCBI Taxonomy" id="1434707"/>
    <lineage>
        <taxon>Bacteria</taxon>
        <taxon>Pseudomonadati</taxon>
        <taxon>Bacteroidota</taxon>
        <taxon>Chitinophagia</taxon>
        <taxon>Chitinophagales</taxon>
        <taxon>Chitinophagaceae</taxon>
        <taxon>Taibaiella</taxon>
    </lineage>
</organism>
<evidence type="ECO:0000256" key="5">
    <source>
        <dbReference type="ARBA" id="ARBA00022777"/>
    </source>
</evidence>
<dbReference type="SMART" id="SM00387">
    <property type="entry name" value="HATPase_c"/>
    <property type="match status" value="1"/>
</dbReference>
<dbReference type="Pfam" id="PF00072">
    <property type="entry name" value="Response_reg"/>
    <property type="match status" value="1"/>
</dbReference>
<dbReference type="Pfam" id="PF00512">
    <property type="entry name" value="HisKA"/>
    <property type="match status" value="1"/>
</dbReference>
<dbReference type="InterPro" id="IPR005467">
    <property type="entry name" value="His_kinase_dom"/>
</dbReference>
<dbReference type="PRINTS" id="PR00344">
    <property type="entry name" value="BCTRLSENSOR"/>
</dbReference>
<dbReference type="PANTHER" id="PTHR43047:SF72">
    <property type="entry name" value="OSMOSENSING HISTIDINE PROTEIN KINASE SLN1"/>
    <property type="match status" value="1"/>
</dbReference>
<dbReference type="InterPro" id="IPR003018">
    <property type="entry name" value="GAF"/>
</dbReference>
<dbReference type="PROSITE" id="PS50109">
    <property type="entry name" value="HIS_KIN"/>
    <property type="match status" value="1"/>
</dbReference>
<protein>
    <recommendedName>
        <fullName evidence="2">histidine kinase</fullName>
        <ecNumber evidence="2">2.7.13.3</ecNumber>
    </recommendedName>
</protein>
<dbReference type="SUPFAM" id="SSF47384">
    <property type="entry name" value="Homodimeric domain of signal transducing histidine kinase"/>
    <property type="match status" value="1"/>
</dbReference>
<dbReference type="EMBL" id="PYGD01000001">
    <property type="protein sequence ID" value="PSK95306.1"/>
    <property type="molecule type" value="Genomic_DNA"/>
</dbReference>
<evidence type="ECO:0000256" key="6">
    <source>
        <dbReference type="PROSITE-ProRule" id="PRU00169"/>
    </source>
</evidence>
<dbReference type="RefSeq" id="WP_106521966.1">
    <property type="nucleotide sequence ID" value="NZ_PYGD01000001.1"/>
</dbReference>
<dbReference type="Gene3D" id="3.30.450.20">
    <property type="entry name" value="PAS domain"/>
    <property type="match status" value="2"/>
</dbReference>
<dbReference type="InterPro" id="IPR000700">
    <property type="entry name" value="PAS-assoc_C"/>
</dbReference>
<feature type="domain" description="Histidine kinase" evidence="7">
    <location>
        <begin position="602"/>
        <end position="830"/>
    </location>
</feature>
<name>A0A2P8DDL5_9BACT</name>
<evidence type="ECO:0000256" key="4">
    <source>
        <dbReference type="ARBA" id="ARBA00022679"/>
    </source>
</evidence>
<dbReference type="SUPFAM" id="SSF55785">
    <property type="entry name" value="PYP-like sensor domain (PAS domain)"/>
    <property type="match status" value="2"/>
</dbReference>
<dbReference type="InterPro" id="IPR003594">
    <property type="entry name" value="HATPase_dom"/>
</dbReference>
<dbReference type="InterPro" id="IPR001789">
    <property type="entry name" value="Sig_transdc_resp-reg_receiver"/>
</dbReference>
<dbReference type="SUPFAM" id="SSF52172">
    <property type="entry name" value="CheY-like"/>
    <property type="match status" value="1"/>
</dbReference>
<dbReference type="SMART" id="SM00065">
    <property type="entry name" value="GAF"/>
    <property type="match status" value="2"/>
</dbReference>
<dbReference type="EC" id="2.7.13.3" evidence="2"/>
<dbReference type="SUPFAM" id="SSF55874">
    <property type="entry name" value="ATPase domain of HSP90 chaperone/DNA topoisomerase II/histidine kinase"/>
    <property type="match status" value="1"/>
</dbReference>
<dbReference type="GO" id="GO:0000155">
    <property type="term" value="F:phosphorelay sensor kinase activity"/>
    <property type="evidence" value="ECO:0007669"/>
    <property type="project" value="InterPro"/>
</dbReference>
<dbReference type="InterPro" id="IPR004358">
    <property type="entry name" value="Sig_transdc_His_kin-like_C"/>
</dbReference>
<dbReference type="CDD" id="cd17580">
    <property type="entry name" value="REC_2_DhkD-like"/>
    <property type="match status" value="1"/>
</dbReference>
<sequence length="966" mass="107093">MKQTEEKYQALFNSIDEGFHISELIYDEAGNVMDWRFLEVNAAFERQTGLYDIVGKLGSEVAPDSESYWLEAYDRVIKTGEPLRVENYNGATGRWYSAYASPAGDADQRQFLVVFADITERKKAEEVLLQHKERADFALNLSDALRDLSDAGAIRAFVAQFSLNYFGADRCFFCELTATGALIRQDACRDGLHSVAGVYALNGYSRLQAIIDEGLPFIVHDVNSDDRVDESLRQLCAGADIGSLLHIPVFKAGGVAGMLCVIQSQPRRWTAHEIVLAREAAERSWAALERNSVAARLRVSEEKYRNLFNSIDTGFCIIEVLFDKTDHPYDYRFLEANAAFERHTGLRDVIGKTIREFAPAHEAHWFEIYGRIARTGIPERFENVAAAIGFYYEVYAFRVDAAAENQVCVMFHDITERRRRESDNAFLEEIDQELARLTLPGDIIKMVGERLGAYMQVDLCVFGDIDESCATVSVLMAWSKSPLPGLMEQHTYTLEAYATTEFIQACKLGEAVAIRDTATDGKVPAGAWERLRTGAWLTIPFHHDKRWAGFISVSEAAPRDWRSDETELVRAIADRVFPRIERARAEEALRQANRHKDAFLAMLAHELRNPMAAIYNGLQLLAPVQQEGEAAAGPADHAIWEMLGRQTQHLMRMVDDLLDVNRISHGKITLRKEPTDLTELVAQAVSSVKEAFQHEGRALEVGLPAAALWLDGDAARLIQVVTNLLTNGLRYTGAGGCVWLTLQQRVNGAGKSEAVLQVQDNGIGLAEDQLLSIFDMFAQADNALARPNSGLGLGLTLVKQLVLLHGGQVEAQSAGPGKGSTFLVILPITEKVDALHRQPEATGSSGKATASILIIDDNADAAHTLRMLLERRGYGAHTCNSGARGIDAFRRMRPDVILLDISMPDLDGFATCKILREQPGGKDVTIFALTGYGQQGDREQAREAGFDELLVKPVELAILYKLLAER</sequence>
<evidence type="ECO:0000259" key="7">
    <source>
        <dbReference type="PROSITE" id="PS50109"/>
    </source>
</evidence>
<evidence type="ECO:0000313" key="11">
    <source>
        <dbReference type="Proteomes" id="UP000240572"/>
    </source>
</evidence>
<dbReference type="OrthoDB" id="5401121at2"/>
<dbReference type="InterPro" id="IPR036890">
    <property type="entry name" value="HATPase_C_sf"/>
</dbReference>
<dbReference type="InterPro" id="IPR029016">
    <property type="entry name" value="GAF-like_dom_sf"/>
</dbReference>
<dbReference type="InterPro" id="IPR035965">
    <property type="entry name" value="PAS-like_dom_sf"/>
</dbReference>
<dbReference type="Gene3D" id="3.30.450.40">
    <property type="match status" value="2"/>
</dbReference>
<feature type="domain" description="Response regulatory" evidence="8">
    <location>
        <begin position="851"/>
        <end position="966"/>
    </location>
</feature>
<keyword evidence="11" id="KW-1185">Reference proteome</keyword>
<comment type="caution">
    <text evidence="10">The sequence shown here is derived from an EMBL/GenBank/DDBJ whole genome shotgun (WGS) entry which is preliminary data.</text>
</comment>
<evidence type="ECO:0000259" key="8">
    <source>
        <dbReference type="PROSITE" id="PS50110"/>
    </source>
</evidence>
<dbReference type="AlphaFoldDB" id="A0A2P8DDL5"/>
<dbReference type="NCBIfam" id="TIGR00229">
    <property type="entry name" value="sensory_box"/>
    <property type="match status" value="1"/>
</dbReference>
<feature type="modified residue" description="4-aspartylphosphate" evidence="6">
    <location>
        <position position="900"/>
    </location>
</feature>
<dbReference type="PROSITE" id="PS50110">
    <property type="entry name" value="RESPONSE_REGULATORY"/>
    <property type="match status" value="1"/>
</dbReference>
<dbReference type="PROSITE" id="PS50113">
    <property type="entry name" value="PAC"/>
    <property type="match status" value="1"/>
</dbReference>
<dbReference type="Pfam" id="PF13188">
    <property type="entry name" value="PAS_8"/>
    <property type="match status" value="1"/>
</dbReference>
<keyword evidence="4" id="KW-0808">Transferase</keyword>
<dbReference type="SMART" id="SM00388">
    <property type="entry name" value="HisKA"/>
    <property type="match status" value="1"/>
</dbReference>
<dbReference type="GO" id="GO:0009927">
    <property type="term" value="F:histidine phosphotransfer kinase activity"/>
    <property type="evidence" value="ECO:0007669"/>
    <property type="project" value="TreeGrafter"/>
</dbReference>
<keyword evidence="5" id="KW-0418">Kinase</keyword>
<evidence type="ECO:0000256" key="1">
    <source>
        <dbReference type="ARBA" id="ARBA00000085"/>
    </source>
</evidence>
<dbReference type="SUPFAM" id="SSF55781">
    <property type="entry name" value="GAF domain-like"/>
    <property type="match status" value="2"/>
</dbReference>
<dbReference type="GO" id="GO:0005886">
    <property type="term" value="C:plasma membrane"/>
    <property type="evidence" value="ECO:0007669"/>
    <property type="project" value="TreeGrafter"/>
</dbReference>
<dbReference type="InterPro" id="IPR003661">
    <property type="entry name" value="HisK_dim/P_dom"/>
</dbReference>
<evidence type="ECO:0000313" key="10">
    <source>
        <dbReference type="EMBL" id="PSK95306.1"/>
    </source>
</evidence>
<dbReference type="InterPro" id="IPR000014">
    <property type="entry name" value="PAS"/>
</dbReference>
<dbReference type="Pfam" id="PF01590">
    <property type="entry name" value="GAF"/>
    <property type="match status" value="2"/>
</dbReference>
<feature type="domain" description="PAC" evidence="9">
    <location>
        <begin position="79"/>
        <end position="130"/>
    </location>
</feature>
<evidence type="ECO:0000259" key="9">
    <source>
        <dbReference type="PROSITE" id="PS50113"/>
    </source>
</evidence>
<dbReference type="InterPro" id="IPR036097">
    <property type="entry name" value="HisK_dim/P_sf"/>
</dbReference>
<dbReference type="InterPro" id="IPR011006">
    <property type="entry name" value="CheY-like_superfamily"/>
</dbReference>
<evidence type="ECO:0000256" key="2">
    <source>
        <dbReference type="ARBA" id="ARBA00012438"/>
    </source>
</evidence>
<dbReference type="Proteomes" id="UP000240572">
    <property type="component" value="Unassembled WGS sequence"/>
</dbReference>
<gene>
    <name evidence="10" type="ORF">B0I18_1011474</name>
</gene>
<reference evidence="10 11" key="1">
    <citation type="submission" date="2018-03" db="EMBL/GenBank/DDBJ databases">
        <title>Genomic Encyclopedia of Type Strains, Phase III (KMG-III): the genomes of soil and plant-associated and newly described type strains.</title>
        <authorList>
            <person name="Whitman W."/>
        </authorList>
    </citation>
    <scope>NUCLEOTIDE SEQUENCE [LARGE SCALE GENOMIC DNA]</scope>
    <source>
        <strain evidence="10 11">CGMCC 1.12700</strain>
    </source>
</reference>
<dbReference type="PANTHER" id="PTHR43047">
    <property type="entry name" value="TWO-COMPONENT HISTIDINE PROTEIN KINASE"/>
    <property type="match status" value="1"/>
</dbReference>
<evidence type="ECO:0000256" key="3">
    <source>
        <dbReference type="ARBA" id="ARBA00022553"/>
    </source>
</evidence>
<dbReference type="Pfam" id="PF08448">
    <property type="entry name" value="PAS_4"/>
    <property type="match status" value="1"/>
</dbReference>
<dbReference type="CDD" id="cd00082">
    <property type="entry name" value="HisKA"/>
    <property type="match status" value="1"/>
</dbReference>
<keyword evidence="3 6" id="KW-0597">Phosphoprotein</keyword>
<dbReference type="Pfam" id="PF02518">
    <property type="entry name" value="HATPase_c"/>
    <property type="match status" value="1"/>
</dbReference>
<comment type="catalytic activity">
    <reaction evidence="1">
        <text>ATP + protein L-histidine = ADP + protein N-phospho-L-histidine.</text>
        <dbReference type="EC" id="2.7.13.3"/>
    </reaction>
</comment>
<dbReference type="SMART" id="SM00448">
    <property type="entry name" value="REC"/>
    <property type="match status" value="1"/>
</dbReference>
<dbReference type="Gene3D" id="3.30.565.10">
    <property type="entry name" value="Histidine kinase-like ATPase, C-terminal domain"/>
    <property type="match status" value="1"/>
</dbReference>